<dbReference type="KEGG" id="fll:EI427_23640"/>
<dbReference type="Proteomes" id="UP000267268">
    <property type="component" value="Chromosome 2"/>
</dbReference>
<protein>
    <submittedName>
        <fullName evidence="1">Uncharacterized protein</fullName>
    </submittedName>
</protein>
<organism evidence="1 2">
    <name type="scientific">Flammeovirga pectinis</name>
    <dbReference type="NCBI Taxonomy" id="2494373"/>
    <lineage>
        <taxon>Bacteria</taxon>
        <taxon>Pseudomonadati</taxon>
        <taxon>Bacteroidota</taxon>
        <taxon>Cytophagia</taxon>
        <taxon>Cytophagales</taxon>
        <taxon>Flammeovirgaceae</taxon>
        <taxon>Flammeovirga</taxon>
    </lineage>
</organism>
<dbReference type="InterPro" id="IPR045398">
    <property type="entry name" value="DUF6515"/>
</dbReference>
<sequence>MNILRSSLSIILLGIFFLTNISFAQVRRVYPSHSATVIHHGPTYVNKGPTYIHRGPTVVHTGPTYVHRGPVVVAPHAYYGAPMYGPYWHPVGATVATIATTAIIVHAIDENNQKQDYYCDKGVYYEKQPSGNYKVVAAPIGSTLKTLPAGNVTLIVSGKTYYYFAGNYYQANPSGGFAVITAPQGAVVNALPEGTTTEIVNGVTYHVCNGIWYTTVPQTGSTANYAVTTPKN</sequence>
<proteinExistence type="predicted"/>
<evidence type="ECO:0000313" key="2">
    <source>
        <dbReference type="Proteomes" id="UP000267268"/>
    </source>
</evidence>
<dbReference type="OrthoDB" id="826470at2"/>
<reference evidence="1 2" key="1">
    <citation type="submission" date="2018-12" db="EMBL/GenBank/DDBJ databases">
        <title>Flammeovirga pectinis sp. nov., isolated from the gut of the Korean scallop, Patinopecten yessoensis.</title>
        <authorList>
            <person name="Bae J.-W."/>
            <person name="Jeong Y.-S."/>
            <person name="Kang W."/>
        </authorList>
    </citation>
    <scope>NUCLEOTIDE SEQUENCE [LARGE SCALE GENOMIC DNA]</scope>
    <source>
        <strain evidence="1 2">L12M1</strain>
    </source>
</reference>
<dbReference type="Pfam" id="PF20125">
    <property type="entry name" value="DUF6515"/>
    <property type="match status" value="1"/>
</dbReference>
<gene>
    <name evidence="1" type="ORF">EI427_23640</name>
</gene>
<dbReference type="AlphaFoldDB" id="A0A3S9PAI3"/>
<dbReference type="EMBL" id="CP034563">
    <property type="protein sequence ID" value="AZQ65210.1"/>
    <property type="molecule type" value="Genomic_DNA"/>
</dbReference>
<dbReference type="RefSeq" id="WP_126619708.1">
    <property type="nucleotide sequence ID" value="NZ_CP034563.1"/>
</dbReference>
<name>A0A3S9PAI3_9BACT</name>
<accession>A0A3S9PAI3</accession>
<evidence type="ECO:0000313" key="1">
    <source>
        <dbReference type="EMBL" id="AZQ65210.1"/>
    </source>
</evidence>
<keyword evidence="2" id="KW-1185">Reference proteome</keyword>